<name>A0AAV8QQ48_ENSVE</name>
<feature type="region of interest" description="Disordered" evidence="6">
    <location>
        <begin position="120"/>
        <end position="162"/>
    </location>
</feature>
<evidence type="ECO:0000256" key="3">
    <source>
        <dbReference type="ARBA" id="ARBA00023015"/>
    </source>
</evidence>
<comment type="subcellular location">
    <subcellularLocation>
        <location evidence="1">Nucleus</location>
    </subcellularLocation>
</comment>
<reference evidence="8 9" key="1">
    <citation type="submission" date="2022-12" db="EMBL/GenBank/DDBJ databases">
        <title>Chromosome-scale assembly of the Ensete ventricosum genome.</title>
        <authorList>
            <person name="Dussert Y."/>
            <person name="Stocks J."/>
            <person name="Wendawek A."/>
            <person name="Woldeyes F."/>
            <person name="Nichols R.A."/>
            <person name="Borrell J.S."/>
        </authorList>
    </citation>
    <scope>NUCLEOTIDE SEQUENCE [LARGE SCALE GENOMIC DNA]</scope>
    <source>
        <strain evidence="9">cv. Maze</strain>
        <tissue evidence="8">Seeds</tissue>
    </source>
</reference>
<dbReference type="InterPro" id="IPR036638">
    <property type="entry name" value="HLH_DNA-bd_sf"/>
</dbReference>
<evidence type="ECO:0000313" key="9">
    <source>
        <dbReference type="Proteomes" id="UP001222027"/>
    </source>
</evidence>
<keyword evidence="4" id="KW-0804">Transcription</keyword>
<accession>A0AAV8QQ48</accession>
<feature type="region of interest" description="Disordered" evidence="6">
    <location>
        <begin position="56"/>
        <end position="108"/>
    </location>
</feature>
<dbReference type="PANTHER" id="PTHR12565:SF367">
    <property type="entry name" value="TRANSCRIPTION FACTOR BHLH75"/>
    <property type="match status" value="1"/>
</dbReference>
<evidence type="ECO:0000256" key="1">
    <source>
        <dbReference type="ARBA" id="ARBA00004123"/>
    </source>
</evidence>
<evidence type="ECO:0000256" key="6">
    <source>
        <dbReference type="SAM" id="MobiDB-lite"/>
    </source>
</evidence>
<dbReference type="CDD" id="cd18919">
    <property type="entry name" value="bHLH_AtBPE_like"/>
    <property type="match status" value="1"/>
</dbReference>
<sequence>MGETVESLKPFLACVEMDPSLELMGHLQELNGSAMEIPDSGVVGFFSEDDYLSHQSELGMPFPDHVSGVLPAESQAPAAPPQPDASVAERSLGDRKRKGMEAPVSNSQLASEAGLRLLEIKKKTSNRSGGGKRARGNSRKTEKPKEVVHVRARRGQATDSHSLAERVRRERINERMRCLQGLVPGCYKAMGMAGMLDEIINYVQSLQNQVEFLSLKLSAASSLYDCCFDMGMETLSTPQAGDGHETDEAAGRPVEDEYGGCTTGFPL</sequence>
<dbReference type="InterPro" id="IPR024097">
    <property type="entry name" value="bHLH_ZIP_TF"/>
</dbReference>
<keyword evidence="3" id="KW-0805">Transcription regulation</keyword>
<dbReference type="PROSITE" id="PS50888">
    <property type="entry name" value="BHLH"/>
    <property type="match status" value="1"/>
</dbReference>
<proteinExistence type="inferred from homology"/>
<comment type="similarity">
    <text evidence="2">Belongs to the bHLH protein family.</text>
</comment>
<evidence type="ECO:0000259" key="7">
    <source>
        <dbReference type="PROSITE" id="PS50888"/>
    </source>
</evidence>
<feature type="domain" description="BHLH" evidence="7">
    <location>
        <begin position="156"/>
        <end position="206"/>
    </location>
</feature>
<dbReference type="Gene3D" id="4.10.280.10">
    <property type="entry name" value="Helix-loop-helix DNA-binding domain"/>
    <property type="match status" value="1"/>
</dbReference>
<dbReference type="AlphaFoldDB" id="A0AAV8QQ48"/>
<feature type="compositionally biased region" description="Basic and acidic residues" evidence="6">
    <location>
        <begin position="139"/>
        <end position="149"/>
    </location>
</feature>
<dbReference type="Proteomes" id="UP001222027">
    <property type="component" value="Unassembled WGS sequence"/>
</dbReference>
<dbReference type="PANTHER" id="PTHR12565">
    <property type="entry name" value="STEROL REGULATORY ELEMENT-BINDING PROTEIN"/>
    <property type="match status" value="1"/>
</dbReference>
<dbReference type="GO" id="GO:0046983">
    <property type="term" value="F:protein dimerization activity"/>
    <property type="evidence" value="ECO:0007669"/>
    <property type="project" value="InterPro"/>
</dbReference>
<organism evidence="8 9">
    <name type="scientific">Ensete ventricosum</name>
    <name type="common">Abyssinian banana</name>
    <name type="synonym">Musa ensete</name>
    <dbReference type="NCBI Taxonomy" id="4639"/>
    <lineage>
        <taxon>Eukaryota</taxon>
        <taxon>Viridiplantae</taxon>
        <taxon>Streptophyta</taxon>
        <taxon>Embryophyta</taxon>
        <taxon>Tracheophyta</taxon>
        <taxon>Spermatophyta</taxon>
        <taxon>Magnoliopsida</taxon>
        <taxon>Liliopsida</taxon>
        <taxon>Zingiberales</taxon>
        <taxon>Musaceae</taxon>
        <taxon>Ensete</taxon>
    </lineage>
</organism>
<dbReference type="SUPFAM" id="SSF47459">
    <property type="entry name" value="HLH, helix-loop-helix DNA-binding domain"/>
    <property type="match status" value="1"/>
</dbReference>
<evidence type="ECO:0000256" key="2">
    <source>
        <dbReference type="ARBA" id="ARBA00005510"/>
    </source>
</evidence>
<dbReference type="EMBL" id="JAQQAF010000006">
    <property type="protein sequence ID" value="KAJ8479478.1"/>
    <property type="molecule type" value="Genomic_DNA"/>
</dbReference>
<evidence type="ECO:0000313" key="8">
    <source>
        <dbReference type="EMBL" id="KAJ8479478.1"/>
    </source>
</evidence>
<evidence type="ECO:0000256" key="4">
    <source>
        <dbReference type="ARBA" id="ARBA00023163"/>
    </source>
</evidence>
<dbReference type="GO" id="GO:0005634">
    <property type="term" value="C:nucleus"/>
    <property type="evidence" value="ECO:0007669"/>
    <property type="project" value="UniProtKB-SubCell"/>
</dbReference>
<gene>
    <name evidence="8" type="ORF">OPV22_023205</name>
</gene>
<dbReference type="InterPro" id="IPR011598">
    <property type="entry name" value="bHLH_dom"/>
</dbReference>
<dbReference type="SMART" id="SM00353">
    <property type="entry name" value="HLH"/>
    <property type="match status" value="1"/>
</dbReference>
<evidence type="ECO:0000256" key="5">
    <source>
        <dbReference type="ARBA" id="ARBA00023242"/>
    </source>
</evidence>
<dbReference type="GO" id="GO:0003700">
    <property type="term" value="F:DNA-binding transcription factor activity"/>
    <property type="evidence" value="ECO:0007669"/>
    <property type="project" value="TreeGrafter"/>
</dbReference>
<comment type="caution">
    <text evidence="8">The sequence shown here is derived from an EMBL/GenBank/DDBJ whole genome shotgun (WGS) entry which is preliminary data.</text>
</comment>
<protein>
    <recommendedName>
        <fullName evidence="7">BHLH domain-containing protein</fullName>
    </recommendedName>
</protein>
<dbReference type="Pfam" id="PF00010">
    <property type="entry name" value="HLH"/>
    <property type="match status" value="1"/>
</dbReference>
<keyword evidence="5" id="KW-0539">Nucleus</keyword>
<keyword evidence="9" id="KW-1185">Reference proteome</keyword>